<organism evidence="5">
    <name type="scientific">marine metagenome</name>
    <dbReference type="NCBI Taxonomy" id="408172"/>
    <lineage>
        <taxon>unclassified sequences</taxon>
        <taxon>metagenomes</taxon>
        <taxon>ecological metagenomes</taxon>
    </lineage>
</organism>
<accession>A0A381Q5N2</accession>
<evidence type="ECO:0000313" key="5">
    <source>
        <dbReference type="EMBL" id="SUZ74228.1"/>
    </source>
</evidence>
<dbReference type="InterPro" id="IPR041628">
    <property type="entry name" value="ChlI/MoxR_AAA_lid"/>
</dbReference>
<keyword evidence="1" id="KW-0547">Nucleotide-binding</keyword>
<dbReference type="EMBL" id="UINC01001204">
    <property type="protein sequence ID" value="SUZ74228.1"/>
    <property type="molecule type" value="Genomic_DNA"/>
</dbReference>
<evidence type="ECO:0000256" key="2">
    <source>
        <dbReference type="ARBA" id="ARBA00022840"/>
    </source>
</evidence>
<dbReference type="Gene3D" id="1.10.8.80">
    <property type="entry name" value="Magnesium chelatase subunit I, C-Terminal domain"/>
    <property type="match status" value="1"/>
</dbReference>
<keyword evidence="2" id="KW-0067">ATP-binding</keyword>
<feature type="domain" description="ATPase AAA-3" evidence="3">
    <location>
        <begin position="77"/>
        <end position="207"/>
    </location>
</feature>
<proteinExistence type="predicted"/>
<name>A0A381Q5N2_9ZZZZ</name>
<dbReference type="InterPro" id="IPR011703">
    <property type="entry name" value="ATPase_AAA-3"/>
</dbReference>
<evidence type="ECO:0000259" key="4">
    <source>
        <dbReference type="Pfam" id="PF17863"/>
    </source>
</evidence>
<dbReference type="Pfam" id="PF17863">
    <property type="entry name" value="AAA_lid_2"/>
    <property type="match status" value="1"/>
</dbReference>
<dbReference type="Pfam" id="PF07726">
    <property type="entry name" value="AAA_3"/>
    <property type="match status" value="1"/>
</dbReference>
<dbReference type="FunFam" id="3.40.50.300:FF:000640">
    <property type="entry name" value="MoxR family ATPase"/>
    <property type="match status" value="1"/>
</dbReference>
<protein>
    <recommendedName>
        <fullName evidence="6">AAA+ ATPase domain-containing protein</fullName>
    </recommendedName>
</protein>
<dbReference type="InterPro" id="IPR050764">
    <property type="entry name" value="CbbQ/NirQ/NorQ/GpvN"/>
</dbReference>
<gene>
    <name evidence="5" type="ORF">METZ01_LOCUS27082</name>
</gene>
<reference evidence="5" key="1">
    <citation type="submission" date="2018-05" db="EMBL/GenBank/DDBJ databases">
        <authorList>
            <person name="Lanie J.A."/>
            <person name="Ng W.-L."/>
            <person name="Kazmierczak K.M."/>
            <person name="Andrzejewski T.M."/>
            <person name="Davidsen T.M."/>
            <person name="Wayne K.J."/>
            <person name="Tettelin H."/>
            <person name="Glass J.I."/>
            <person name="Rusch D."/>
            <person name="Podicherti R."/>
            <person name="Tsui H.-C.T."/>
            <person name="Winkler M.E."/>
        </authorList>
    </citation>
    <scope>NUCLEOTIDE SEQUENCE</scope>
</reference>
<dbReference type="Gene3D" id="3.40.50.300">
    <property type="entry name" value="P-loop containing nucleotide triphosphate hydrolases"/>
    <property type="match status" value="1"/>
</dbReference>
<dbReference type="AlphaFoldDB" id="A0A381Q5N2"/>
<dbReference type="SUPFAM" id="SSF52540">
    <property type="entry name" value="P-loop containing nucleoside triphosphate hydrolases"/>
    <property type="match status" value="1"/>
</dbReference>
<evidence type="ECO:0000256" key="1">
    <source>
        <dbReference type="ARBA" id="ARBA00022741"/>
    </source>
</evidence>
<feature type="domain" description="ChlI/MoxR AAA lid" evidence="4">
    <location>
        <begin position="270"/>
        <end position="339"/>
    </location>
</feature>
<evidence type="ECO:0008006" key="6">
    <source>
        <dbReference type="Google" id="ProtNLM"/>
    </source>
</evidence>
<dbReference type="PANTHER" id="PTHR42759:SF5">
    <property type="entry name" value="METHANOL DEHYDROGENASE REGULATOR"/>
    <property type="match status" value="1"/>
</dbReference>
<dbReference type="PANTHER" id="PTHR42759">
    <property type="entry name" value="MOXR FAMILY PROTEIN"/>
    <property type="match status" value="1"/>
</dbReference>
<dbReference type="InterPro" id="IPR027417">
    <property type="entry name" value="P-loop_NTPase"/>
</dbReference>
<sequence length="353" mass="38554">VSLKGLWSLPLYAVIKFGLSYESNLIPVCSQQSERQLKEAQSATSIAQKIVENVSKVIVGKVSVIERALAAIIAQGHILIEDVPGVGKTMLAKSISASIGCSFKRIQFTPDLLPSDIVGVSIYNQSTGEFQFRPGPVMAQVVLVDEINRATPKTQSALLEAMEELQVSVDGVTRPLGRPFVVMATQNPIEYEGTFPLPEAQLDRFLMRISLGYPSFAEEMSVIEQQEQTHPIDGLEAVASPEDVIKLQDAANNIYVDSAVREYIVGLIDATRNHEDVSLGASPRASLGMFRAVRGMAIMRERNYVIPDDVRELAYAVLAHRLILSPSARMRGLQTRQVIDGLLESVAVPGAIR</sequence>
<evidence type="ECO:0000259" key="3">
    <source>
        <dbReference type="Pfam" id="PF07726"/>
    </source>
</evidence>
<dbReference type="CDD" id="cd00009">
    <property type="entry name" value="AAA"/>
    <property type="match status" value="1"/>
</dbReference>
<feature type="non-terminal residue" evidence="5">
    <location>
        <position position="1"/>
    </location>
</feature>
<dbReference type="GO" id="GO:0005524">
    <property type="term" value="F:ATP binding"/>
    <property type="evidence" value="ECO:0007669"/>
    <property type="project" value="UniProtKB-KW"/>
</dbReference>
<dbReference type="GO" id="GO:0016887">
    <property type="term" value="F:ATP hydrolysis activity"/>
    <property type="evidence" value="ECO:0007669"/>
    <property type="project" value="InterPro"/>
</dbReference>
<dbReference type="PIRSF" id="PIRSF002849">
    <property type="entry name" value="AAA_ATPase_chaperone_MoxR_prd"/>
    <property type="match status" value="1"/>
</dbReference>